<protein>
    <submittedName>
        <fullName evidence="1">Uncharacterized protein</fullName>
    </submittedName>
</protein>
<reference evidence="1" key="1">
    <citation type="submission" date="2019-04" db="EMBL/GenBank/DDBJ databases">
        <title>Genome sequencing of Clostridium botulinum Groups I-IV and Clostridium butyricum.</title>
        <authorList>
            <person name="Brunt J."/>
            <person name="Van Vliet A.H.M."/>
            <person name="Stringer S.C."/>
            <person name="Carter A.T."/>
            <person name="Peck M.W."/>
        </authorList>
    </citation>
    <scope>NUCLEOTIDE SEQUENCE</scope>
    <source>
        <strain evidence="1">751/1</strain>
    </source>
</reference>
<name>A0A6G4HY25_CLOBO</name>
<gene>
    <name evidence="1" type="ORF">FDG29_18870</name>
</gene>
<comment type="caution">
    <text evidence="1">The sequence shown here is derived from an EMBL/GenBank/DDBJ whole genome shotgun (WGS) entry which is preliminary data.</text>
</comment>
<dbReference type="RefSeq" id="WP_061312334.1">
    <property type="nucleotide sequence ID" value="NZ_JACBCU010000007.1"/>
</dbReference>
<dbReference type="AlphaFoldDB" id="A0A6G4HY25"/>
<evidence type="ECO:0000313" key="1">
    <source>
        <dbReference type="EMBL" id="NFV18186.1"/>
    </source>
</evidence>
<accession>A0A6G4HY25</accession>
<organism evidence="1">
    <name type="scientific">Clostridium botulinum</name>
    <dbReference type="NCBI Taxonomy" id="1491"/>
    <lineage>
        <taxon>Bacteria</taxon>
        <taxon>Bacillati</taxon>
        <taxon>Bacillota</taxon>
        <taxon>Clostridia</taxon>
        <taxon>Eubacteriales</taxon>
        <taxon>Clostridiaceae</taxon>
        <taxon>Clostridium</taxon>
    </lineage>
</organism>
<sequence length="131" mass="15391">MLTTVLISLSSQYVYAKNLQPNNQNIVNVVEQQVTIEKETEKIQRLDKYVELDPYARKFIIKISVYSELSKNDLQFIKDFINKSNELVKQNNQLTADTQTKRFIQSGQKYNNGMAKRSIDKSKYWDYQLGQ</sequence>
<proteinExistence type="predicted"/>
<dbReference type="EMBL" id="SXEU01000012">
    <property type="protein sequence ID" value="NFV18186.1"/>
    <property type="molecule type" value="Genomic_DNA"/>
</dbReference>